<evidence type="ECO:0000256" key="2">
    <source>
        <dbReference type="SAM" id="MobiDB-lite"/>
    </source>
</evidence>
<evidence type="ECO:0000313" key="3">
    <source>
        <dbReference type="EMBL" id="SKC50403.1"/>
    </source>
</evidence>
<feature type="region of interest" description="Disordered" evidence="2">
    <location>
        <begin position="452"/>
        <end position="473"/>
    </location>
</feature>
<evidence type="ECO:0000313" key="4">
    <source>
        <dbReference type="Proteomes" id="UP000190857"/>
    </source>
</evidence>
<gene>
    <name evidence="3" type="ORF">SAMN06309945_1518</name>
</gene>
<dbReference type="Gene3D" id="3.30.930.30">
    <property type="match status" value="1"/>
</dbReference>
<dbReference type="InterPro" id="IPR001668">
    <property type="entry name" value="Mob_Pre"/>
</dbReference>
<protein>
    <submittedName>
        <fullName evidence="3">Plasmid recombination enzyme</fullName>
    </submittedName>
</protein>
<dbReference type="GO" id="GO:0006310">
    <property type="term" value="P:DNA recombination"/>
    <property type="evidence" value="ECO:0007669"/>
    <property type="project" value="InterPro"/>
</dbReference>
<dbReference type="STRING" id="123320.SAMN06309945_1518"/>
<dbReference type="EMBL" id="FUZP01000001">
    <property type="protein sequence ID" value="SKC50403.1"/>
    <property type="molecule type" value="Genomic_DNA"/>
</dbReference>
<dbReference type="Pfam" id="PF01076">
    <property type="entry name" value="Mob_Pre"/>
    <property type="match status" value="1"/>
</dbReference>
<name>A0A1T5JGT8_9MICO</name>
<feature type="region of interest" description="Disordered" evidence="2">
    <location>
        <begin position="243"/>
        <end position="268"/>
    </location>
</feature>
<accession>A0A1T5JGT8</accession>
<evidence type="ECO:0000256" key="1">
    <source>
        <dbReference type="ARBA" id="ARBA00010657"/>
    </source>
</evidence>
<sequence>MSGWSTSYRWIGVKRAVFVGLLRHDARDVDRQNGREIAHSNAMIDAAYTAHNRTLVNDGTGALVPMQRVEEAVAFLDTRIAQTQNTRKITDKHSGEVREVPVAIRKDASVAVEFVLMLDPRYTRDPGISDLSYDAMSPEERAVLPPDVAHMTPEAIADVREKLHAMVAEVSELMGSDNVVFVAEHWDESHPHVQMAVVPVTADGKLSKKQVLGERTMAAAQAKYAAMHDSMRERLRSFGYEATSERVDAGRPHQPTADFKASKDRTRREKASLAVAKRDADKLWEERQHVKAQREALVREKDELPQLRSKARSAGYAEGRELAERDIQEALLAAQQVYRDAAAERDAAVAYTARLRGLNSDIERELEAAGAPPPAPTYDEMRAAILDEQSAVMVRFLKSVKRPDGTTLFDTYETYAKAEFARSRHGQHPLGQREPGFENWRNRTVAVQRRLNRLSLTDSADTGKGQGDDHQLG</sequence>
<proteinExistence type="inferred from homology"/>
<keyword evidence="4" id="KW-1185">Reference proteome</keyword>
<reference evidence="3 4" key="1">
    <citation type="submission" date="2017-02" db="EMBL/GenBank/DDBJ databases">
        <authorList>
            <person name="Peterson S.W."/>
        </authorList>
    </citation>
    <scope>NUCLEOTIDE SEQUENCE [LARGE SCALE GENOMIC DNA]</scope>
    <source>
        <strain evidence="3 4">VKM Ac-2059</strain>
    </source>
</reference>
<dbReference type="Proteomes" id="UP000190857">
    <property type="component" value="Unassembled WGS sequence"/>
</dbReference>
<dbReference type="AlphaFoldDB" id="A0A1T5JGT8"/>
<comment type="similarity">
    <text evidence="1">Belongs to the plasmid mobilization pre family.</text>
</comment>
<dbReference type="GO" id="GO:0003677">
    <property type="term" value="F:DNA binding"/>
    <property type="evidence" value="ECO:0007669"/>
    <property type="project" value="InterPro"/>
</dbReference>
<organism evidence="3 4">
    <name type="scientific">Okibacterium fritillariae</name>
    <dbReference type="NCBI Taxonomy" id="123320"/>
    <lineage>
        <taxon>Bacteria</taxon>
        <taxon>Bacillati</taxon>
        <taxon>Actinomycetota</taxon>
        <taxon>Actinomycetes</taxon>
        <taxon>Micrococcales</taxon>
        <taxon>Microbacteriaceae</taxon>
        <taxon>Okibacterium</taxon>
    </lineage>
</organism>
<dbReference type="CDD" id="cd17242">
    <property type="entry name" value="MobM_relaxase"/>
    <property type="match status" value="1"/>
</dbReference>